<dbReference type="InterPro" id="IPR002164">
    <property type="entry name" value="NAP_family"/>
</dbReference>
<dbReference type="SUPFAM" id="SSF53254">
    <property type="entry name" value="Phosphoglycerate mutase-like"/>
    <property type="match status" value="1"/>
</dbReference>
<dbReference type="GO" id="GO:0005634">
    <property type="term" value="C:nucleus"/>
    <property type="evidence" value="ECO:0007669"/>
    <property type="project" value="InterPro"/>
</dbReference>
<evidence type="ECO:0000313" key="4">
    <source>
        <dbReference type="EMBL" id="GFN85879.1"/>
    </source>
</evidence>
<dbReference type="AlphaFoldDB" id="A0AAV3YRW3"/>
<dbReference type="Gene3D" id="3.40.50.1240">
    <property type="entry name" value="Phosphoglycerate mutase-like"/>
    <property type="match status" value="2"/>
</dbReference>
<evidence type="ECO:0000256" key="3">
    <source>
        <dbReference type="SAM" id="MobiDB-lite"/>
    </source>
</evidence>
<dbReference type="InterPro" id="IPR029033">
    <property type="entry name" value="His_PPase_superfam"/>
</dbReference>
<comment type="caution">
    <text evidence="4">The sequence shown here is derived from an EMBL/GenBank/DDBJ whole genome shotgun (WGS) entry which is preliminary data.</text>
</comment>
<dbReference type="PANTHER" id="PTHR11875">
    <property type="entry name" value="TESTIS-SPECIFIC Y-ENCODED PROTEIN"/>
    <property type="match status" value="1"/>
</dbReference>
<dbReference type="Gene3D" id="3.30.1120.90">
    <property type="entry name" value="Nucleosome assembly protein"/>
    <property type="match status" value="1"/>
</dbReference>
<name>A0AAV3YRW3_9GAST</name>
<dbReference type="SUPFAM" id="SSF143113">
    <property type="entry name" value="NAP-like"/>
    <property type="match status" value="1"/>
</dbReference>
<dbReference type="InterPro" id="IPR037231">
    <property type="entry name" value="NAP-like_sf"/>
</dbReference>
<proteinExistence type="inferred from homology"/>
<evidence type="ECO:0000256" key="2">
    <source>
        <dbReference type="RuleBase" id="RU003876"/>
    </source>
</evidence>
<evidence type="ECO:0000256" key="1">
    <source>
        <dbReference type="ARBA" id="ARBA00009947"/>
    </source>
</evidence>
<protein>
    <submittedName>
        <fullName evidence="4">Protein set</fullName>
    </submittedName>
</protein>
<comment type="similarity">
    <text evidence="1 2">Belongs to the nucleosome assembly protein (NAP) family.</text>
</comment>
<dbReference type="InterPro" id="IPR000560">
    <property type="entry name" value="His_Pase_clade-2"/>
</dbReference>
<feature type="region of interest" description="Disordered" evidence="3">
    <location>
        <begin position="245"/>
        <end position="266"/>
    </location>
</feature>
<evidence type="ECO:0000313" key="5">
    <source>
        <dbReference type="Proteomes" id="UP000735302"/>
    </source>
</evidence>
<sequence>MSSNIRRTVESAQGVLAGFFGKEHLIDYGEKHGPVQIHLSDLNYNILVPDTRYCEVLRKNNHSAMVHPDFLPGFKEQRLEVEAEITKFRDNLLKSVIETQSKVDAALQHQATKAKQTSDVRFNKHRQHYLHNPALQPLYEERGRAIARVDRFWPDVLNRDPDLQDVITRDDMKALIYLRSLEVEQFEGMYTSGYRIHFTFDRNPYFYNTHLCKEVFTRVNPVAPPSTQTVVKWKPGWKLIPDEVEQKDDHDTPSSQCASFAKPPASQPTPKSFFHWFSEPSFHGLDSVSAAITGDIWRNPLALLGFSETYVEEVQILVICTGHICFKILCPCIYAFGGAEKAALAVLVQSPPVLICGKDSLTLKKKKKPVPCTLIEDRLFRAPKLCLYSSHDSTMTGLMEIFSIWNNEWPPFASDLRLELYREVDSSEFYIRVLFNGQEQRIRGQTESYMHWPDFCNAIKDFTIQRDELKMMCDSDILEKIAKDVLKHEKWEVETKQIRHKTETPAGM</sequence>
<reference evidence="4 5" key="1">
    <citation type="journal article" date="2021" name="Elife">
        <title>Chloroplast acquisition without the gene transfer in kleptoplastic sea slugs, Plakobranchus ocellatus.</title>
        <authorList>
            <person name="Maeda T."/>
            <person name="Takahashi S."/>
            <person name="Yoshida T."/>
            <person name="Shimamura S."/>
            <person name="Takaki Y."/>
            <person name="Nagai Y."/>
            <person name="Toyoda A."/>
            <person name="Suzuki Y."/>
            <person name="Arimoto A."/>
            <person name="Ishii H."/>
            <person name="Satoh N."/>
            <person name="Nishiyama T."/>
            <person name="Hasebe M."/>
            <person name="Maruyama T."/>
            <person name="Minagawa J."/>
            <person name="Obokata J."/>
            <person name="Shigenobu S."/>
        </authorList>
    </citation>
    <scope>NUCLEOTIDE SEQUENCE [LARGE SCALE GENOMIC DNA]</scope>
</reference>
<organism evidence="4 5">
    <name type="scientific">Plakobranchus ocellatus</name>
    <dbReference type="NCBI Taxonomy" id="259542"/>
    <lineage>
        <taxon>Eukaryota</taxon>
        <taxon>Metazoa</taxon>
        <taxon>Spiralia</taxon>
        <taxon>Lophotrochozoa</taxon>
        <taxon>Mollusca</taxon>
        <taxon>Gastropoda</taxon>
        <taxon>Heterobranchia</taxon>
        <taxon>Euthyneura</taxon>
        <taxon>Panpulmonata</taxon>
        <taxon>Sacoglossa</taxon>
        <taxon>Placobranchoidea</taxon>
        <taxon>Plakobranchidae</taxon>
        <taxon>Plakobranchus</taxon>
    </lineage>
</organism>
<dbReference type="Pfam" id="PF00328">
    <property type="entry name" value="His_Phos_2"/>
    <property type="match status" value="1"/>
</dbReference>
<keyword evidence="5" id="KW-1185">Reference proteome</keyword>
<dbReference type="Pfam" id="PF00956">
    <property type="entry name" value="NAP"/>
    <property type="match status" value="1"/>
</dbReference>
<dbReference type="EMBL" id="BLXT01001480">
    <property type="protein sequence ID" value="GFN85879.1"/>
    <property type="molecule type" value="Genomic_DNA"/>
</dbReference>
<dbReference type="GO" id="GO:0006334">
    <property type="term" value="P:nucleosome assembly"/>
    <property type="evidence" value="ECO:0007669"/>
    <property type="project" value="InterPro"/>
</dbReference>
<gene>
    <name evidence="4" type="ORF">PoB_001238500</name>
</gene>
<accession>A0AAV3YRW3</accession>
<dbReference type="Proteomes" id="UP000735302">
    <property type="component" value="Unassembled WGS sequence"/>
</dbReference>